<dbReference type="EMBL" id="LZKJ01000104">
    <property type="protein sequence ID" value="OBI46535.1"/>
    <property type="molecule type" value="Genomic_DNA"/>
</dbReference>
<dbReference type="Pfam" id="PF00582">
    <property type="entry name" value="Usp"/>
    <property type="match status" value="1"/>
</dbReference>
<dbReference type="Proteomes" id="UP000093592">
    <property type="component" value="Unassembled WGS sequence"/>
</dbReference>
<organism evidence="3 4">
    <name type="scientific">Mycobacterium kyorinense</name>
    <dbReference type="NCBI Taxonomy" id="487514"/>
    <lineage>
        <taxon>Bacteria</taxon>
        <taxon>Bacillati</taxon>
        <taxon>Actinomycetota</taxon>
        <taxon>Actinomycetes</taxon>
        <taxon>Mycobacteriales</taxon>
        <taxon>Mycobacteriaceae</taxon>
        <taxon>Mycobacterium</taxon>
    </lineage>
</organism>
<evidence type="ECO:0000313" key="3">
    <source>
        <dbReference type="EMBL" id="OBI46535.1"/>
    </source>
</evidence>
<dbReference type="InterPro" id="IPR006015">
    <property type="entry name" value="Universal_stress_UspA"/>
</dbReference>
<reference evidence="4" key="1">
    <citation type="submission" date="2016-06" db="EMBL/GenBank/DDBJ databases">
        <authorList>
            <person name="Sutton G."/>
            <person name="Brinkac L."/>
            <person name="Sanka R."/>
            <person name="Adams M."/>
            <person name="Lau E."/>
            <person name="Sam S."/>
            <person name="Sreng N."/>
            <person name="Him V."/>
            <person name="Kerleguer A."/>
            <person name="Cheng S."/>
        </authorList>
    </citation>
    <scope>NUCLEOTIDE SEQUENCE [LARGE SCALE GENOMIC DNA]</scope>
    <source>
        <strain evidence="4">E861</strain>
    </source>
</reference>
<gene>
    <name evidence="3" type="ORF">A5707_21035</name>
</gene>
<dbReference type="OrthoDB" id="3174546at2"/>
<dbReference type="AlphaFoldDB" id="A0A1A2Z8H9"/>
<evidence type="ECO:0000313" key="4">
    <source>
        <dbReference type="Proteomes" id="UP000093592"/>
    </source>
</evidence>
<sequence>MLSHSTRRGIVVGVDGSPSSKVAVDWAAREASLRGIPLTVVYAAPAVAARRRAHRIIDDAMRVAQDSAGRESPLLLSTAVLPTDPVEALVEMSRVAEMVVVGPRRSTWRRALSRSVSAAVVRESHCPVAVIHDEDPLMPYPAHAPVLASERATRLARQEAARRGVELVISAESAARLVEQSEDAQLVVVDDQLGATVAQRARMPVLVTR</sequence>
<dbReference type="InterPro" id="IPR014729">
    <property type="entry name" value="Rossmann-like_a/b/a_fold"/>
</dbReference>
<dbReference type="PANTHER" id="PTHR46268">
    <property type="entry name" value="STRESS RESPONSE PROTEIN NHAX"/>
    <property type="match status" value="1"/>
</dbReference>
<dbReference type="Gene3D" id="3.40.50.620">
    <property type="entry name" value="HUPs"/>
    <property type="match status" value="1"/>
</dbReference>
<comment type="similarity">
    <text evidence="1">Belongs to the universal stress protein A family.</text>
</comment>
<accession>A0A1A2Z8H9</accession>
<dbReference type="PANTHER" id="PTHR46268:SF6">
    <property type="entry name" value="UNIVERSAL STRESS PROTEIN UP12"/>
    <property type="match status" value="1"/>
</dbReference>
<evidence type="ECO:0000259" key="2">
    <source>
        <dbReference type="Pfam" id="PF00582"/>
    </source>
</evidence>
<dbReference type="SUPFAM" id="SSF52402">
    <property type="entry name" value="Adenine nucleotide alpha hydrolases-like"/>
    <property type="match status" value="1"/>
</dbReference>
<comment type="caution">
    <text evidence="3">The sequence shown here is derived from an EMBL/GenBank/DDBJ whole genome shotgun (WGS) entry which is preliminary data.</text>
</comment>
<dbReference type="RefSeq" id="WP_065014506.1">
    <property type="nucleotide sequence ID" value="NZ_LZKJ01000104.1"/>
</dbReference>
<evidence type="ECO:0000256" key="1">
    <source>
        <dbReference type="ARBA" id="ARBA00008791"/>
    </source>
</evidence>
<proteinExistence type="inferred from homology"/>
<protein>
    <recommendedName>
        <fullName evidence="2">UspA domain-containing protein</fullName>
    </recommendedName>
</protein>
<name>A0A1A2Z8H9_9MYCO</name>
<feature type="domain" description="UspA" evidence="2">
    <location>
        <begin position="8"/>
        <end position="132"/>
    </location>
</feature>
<dbReference type="InterPro" id="IPR006016">
    <property type="entry name" value="UspA"/>
</dbReference>
<dbReference type="PRINTS" id="PR01438">
    <property type="entry name" value="UNVRSLSTRESS"/>
</dbReference>